<keyword evidence="1" id="KW-1133">Transmembrane helix</keyword>
<evidence type="ECO:0000259" key="3">
    <source>
        <dbReference type="Pfam" id="PF16344"/>
    </source>
</evidence>
<feature type="domain" description="Protein FecR C-terminal" evidence="3">
    <location>
        <begin position="318"/>
        <end position="380"/>
    </location>
</feature>
<keyword evidence="5" id="KW-1185">Reference proteome</keyword>
<gene>
    <name evidence="4" type="ORF">A4H97_14210</name>
</gene>
<accession>A0A1V9E3V1</accession>
<dbReference type="GO" id="GO:0016989">
    <property type="term" value="F:sigma factor antagonist activity"/>
    <property type="evidence" value="ECO:0007669"/>
    <property type="project" value="TreeGrafter"/>
</dbReference>
<organism evidence="4 5">
    <name type="scientific">Niastella yeongjuensis</name>
    <dbReference type="NCBI Taxonomy" id="354355"/>
    <lineage>
        <taxon>Bacteria</taxon>
        <taxon>Pseudomonadati</taxon>
        <taxon>Bacteroidota</taxon>
        <taxon>Chitinophagia</taxon>
        <taxon>Chitinophagales</taxon>
        <taxon>Chitinophagaceae</taxon>
        <taxon>Niastella</taxon>
    </lineage>
</organism>
<evidence type="ECO:0000313" key="4">
    <source>
        <dbReference type="EMBL" id="OQP40769.1"/>
    </source>
</evidence>
<dbReference type="Pfam" id="PF04773">
    <property type="entry name" value="FecR"/>
    <property type="match status" value="1"/>
</dbReference>
<keyword evidence="1" id="KW-0812">Transmembrane</keyword>
<evidence type="ECO:0000256" key="1">
    <source>
        <dbReference type="SAM" id="Phobius"/>
    </source>
</evidence>
<comment type="caution">
    <text evidence="4">The sequence shown here is derived from an EMBL/GenBank/DDBJ whole genome shotgun (WGS) entry which is preliminary data.</text>
</comment>
<dbReference type="STRING" id="354355.SAMN05660816_04213"/>
<protein>
    <recommendedName>
        <fullName evidence="6">Iron dicitrate transport regulator FecR</fullName>
    </recommendedName>
</protein>
<dbReference type="RefSeq" id="WP_081203745.1">
    <property type="nucleotide sequence ID" value="NZ_FOCZ01000007.1"/>
</dbReference>
<dbReference type="InterPro" id="IPR032508">
    <property type="entry name" value="FecR_C"/>
</dbReference>
<keyword evidence="1" id="KW-0472">Membrane</keyword>
<dbReference type="AlphaFoldDB" id="A0A1V9E3V1"/>
<feature type="domain" description="FecR protein" evidence="2">
    <location>
        <begin position="170"/>
        <end position="266"/>
    </location>
</feature>
<dbReference type="InterPro" id="IPR012373">
    <property type="entry name" value="Ferrdict_sens_TM"/>
</dbReference>
<name>A0A1V9E3V1_9BACT</name>
<sequence length="384" mass="41596">MDEPIDDLLAGGRDEEVKARIALMLQQPAQTPMPPEVAAGVLEAIVASDKAGAAPVVDIRRHRNWALVAACAAIVILASGTGYFWVNSSSFSNKDNPPAKLVNKTITDVLPGGNKAILTLADGSEVVLDSTTAGGLQVQGQTKVLIQHNGSLAYHADKQMTGNAPVLYNTVTTPNGGQYQIILPDGSRVWLNAASSIRFPIDFTGPQREVTITGEVYFEVAKDKTKPFKVNVNNKSEVEVLGTHFNINSYGDDGNIMTTLLEGSVKVGRGQKAEGRENSVVLKPGQQAILSQSSQTSRIIPVQTDEVMAWKNGLFNLAGAGLKDFMHQIERWYDVTVQYEGVVPDMEFQGKLNRAVPLSDILDYLKNLDLECRLNGKTLHVKSK</sequence>
<evidence type="ECO:0000313" key="5">
    <source>
        <dbReference type="Proteomes" id="UP000192610"/>
    </source>
</evidence>
<dbReference type="PANTHER" id="PTHR30273">
    <property type="entry name" value="PERIPLASMIC SIGNAL SENSOR AND SIGMA FACTOR ACTIVATOR FECR-RELATED"/>
    <property type="match status" value="1"/>
</dbReference>
<reference evidence="5" key="1">
    <citation type="submission" date="2016-04" db="EMBL/GenBank/DDBJ databases">
        <authorList>
            <person name="Chen L."/>
            <person name="Zhuang W."/>
            <person name="Wang G."/>
        </authorList>
    </citation>
    <scope>NUCLEOTIDE SEQUENCE [LARGE SCALE GENOMIC DNA]</scope>
    <source>
        <strain evidence="5">17621</strain>
    </source>
</reference>
<dbReference type="PIRSF" id="PIRSF018266">
    <property type="entry name" value="FecR"/>
    <property type="match status" value="1"/>
</dbReference>
<dbReference type="Gene3D" id="3.55.50.30">
    <property type="match status" value="1"/>
</dbReference>
<evidence type="ECO:0000259" key="2">
    <source>
        <dbReference type="Pfam" id="PF04773"/>
    </source>
</evidence>
<dbReference type="InterPro" id="IPR006860">
    <property type="entry name" value="FecR"/>
</dbReference>
<dbReference type="EMBL" id="LVXG01000067">
    <property type="protein sequence ID" value="OQP40769.1"/>
    <property type="molecule type" value="Genomic_DNA"/>
</dbReference>
<dbReference type="Gene3D" id="2.60.120.1440">
    <property type="match status" value="1"/>
</dbReference>
<feature type="transmembrane region" description="Helical" evidence="1">
    <location>
        <begin position="65"/>
        <end position="86"/>
    </location>
</feature>
<dbReference type="OrthoDB" id="625797at2"/>
<dbReference type="Pfam" id="PF16344">
    <property type="entry name" value="FecR_C"/>
    <property type="match status" value="1"/>
</dbReference>
<dbReference type="PANTHER" id="PTHR30273:SF2">
    <property type="entry name" value="PROTEIN FECR"/>
    <property type="match status" value="1"/>
</dbReference>
<proteinExistence type="predicted"/>
<dbReference type="Proteomes" id="UP000192610">
    <property type="component" value="Unassembled WGS sequence"/>
</dbReference>
<evidence type="ECO:0008006" key="6">
    <source>
        <dbReference type="Google" id="ProtNLM"/>
    </source>
</evidence>